<keyword evidence="2" id="KW-0238">DNA-binding</keyword>
<dbReference type="InterPro" id="IPR036388">
    <property type="entry name" value="WH-like_DNA-bd_sf"/>
</dbReference>
<dbReference type="InterPro" id="IPR009057">
    <property type="entry name" value="Homeodomain-like_sf"/>
</dbReference>
<dbReference type="PROSITE" id="PS51071">
    <property type="entry name" value="HTH_RPIR"/>
    <property type="match status" value="1"/>
</dbReference>
<dbReference type="SUPFAM" id="SSF53697">
    <property type="entry name" value="SIS domain"/>
    <property type="match status" value="1"/>
</dbReference>
<dbReference type="GO" id="GO:0003677">
    <property type="term" value="F:DNA binding"/>
    <property type="evidence" value="ECO:0007669"/>
    <property type="project" value="UniProtKB-KW"/>
</dbReference>
<evidence type="ECO:0000256" key="2">
    <source>
        <dbReference type="ARBA" id="ARBA00023125"/>
    </source>
</evidence>
<dbReference type="PROSITE" id="PS51464">
    <property type="entry name" value="SIS"/>
    <property type="match status" value="1"/>
</dbReference>
<evidence type="ECO:0000259" key="5">
    <source>
        <dbReference type="PROSITE" id="PS51464"/>
    </source>
</evidence>
<dbReference type="InterPro" id="IPR047640">
    <property type="entry name" value="RpiR-like"/>
</dbReference>
<dbReference type="Proteomes" id="UP000599312">
    <property type="component" value="Unassembled WGS sequence"/>
</dbReference>
<dbReference type="GO" id="GO:1901135">
    <property type="term" value="P:carbohydrate derivative metabolic process"/>
    <property type="evidence" value="ECO:0007669"/>
    <property type="project" value="InterPro"/>
</dbReference>
<evidence type="ECO:0000256" key="1">
    <source>
        <dbReference type="ARBA" id="ARBA00023015"/>
    </source>
</evidence>
<name>A0A931FSC8_9HYPH</name>
<dbReference type="GO" id="GO:0097367">
    <property type="term" value="F:carbohydrate derivative binding"/>
    <property type="evidence" value="ECO:0007669"/>
    <property type="project" value="InterPro"/>
</dbReference>
<dbReference type="InterPro" id="IPR046348">
    <property type="entry name" value="SIS_dom_sf"/>
</dbReference>
<evidence type="ECO:0000259" key="4">
    <source>
        <dbReference type="PROSITE" id="PS51071"/>
    </source>
</evidence>
<dbReference type="PANTHER" id="PTHR30514:SF1">
    <property type="entry name" value="HTH-TYPE TRANSCRIPTIONAL REGULATOR HEXR-RELATED"/>
    <property type="match status" value="1"/>
</dbReference>
<dbReference type="RefSeq" id="WP_196273458.1">
    <property type="nucleotide sequence ID" value="NZ_JADQDO010000014.1"/>
</dbReference>
<feature type="domain" description="HTH rpiR-type" evidence="4">
    <location>
        <begin position="14"/>
        <end position="90"/>
    </location>
</feature>
<keyword evidence="7" id="KW-1185">Reference proteome</keyword>
<dbReference type="Gene3D" id="3.40.50.10490">
    <property type="entry name" value="Glucose-6-phosphate isomerase like protein, domain 1"/>
    <property type="match status" value="1"/>
</dbReference>
<dbReference type="InterPro" id="IPR000281">
    <property type="entry name" value="HTH_RpiR"/>
</dbReference>
<keyword evidence="1" id="KW-0805">Transcription regulation</keyword>
<sequence>MMPEAATDSQSDSNRFLEKLAAQRAHLSPSERRVADFVLDHPEQIIRMSIATLAETVGVSQPTVLRFVRALGLQRYPELKLLTGQSIVSGTPYLHSEVAPDDELDTIVTKIFDSSVYVLSSVRQSIDREALRRVVGILHKARRIDCFGTGAASILAIEAQHKLMRLGIPVVTYGDTHLQRMAAATLRPGDVALCFSHTGEVGDTVKMARMARQVGATVIAVTRPGTTLANAADVLLAVDAQENTEVYAPMTSRVAHAVLIDVIATALALSFGEPMLARLREVKDSLADLRLQPHRGEAGSFRKDRP</sequence>
<dbReference type="EMBL" id="JADQDO010000014">
    <property type="protein sequence ID" value="MBF9235463.1"/>
    <property type="molecule type" value="Genomic_DNA"/>
</dbReference>
<proteinExistence type="predicted"/>
<dbReference type="Pfam" id="PF01380">
    <property type="entry name" value="SIS"/>
    <property type="match status" value="1"/>
</dbReference>
<dbReference type="InterPro" id="IPR035472">
    <property type="entry name" value="RpiR-like_SIS"/>
</dbReference>
<dbReference type="PANTHER" id="PTHR30514">
    <property type="entry name" value="GLUCOKINASE"/>
    <property type="match status" value="1"/>
</dbReference>
<evidence type="ECO:0000313" key="6">
    <source>
        <dbReference type="EMBL" id="MBF9235463.1"/>
    </source>
</evidence>
<evidence type="ECO:0000256" key="3">
    <source>
        <dbReference type="ARBA" id="ARBA00023163"/>
    </source>
</evidence>
<dbReference type="Gene3D" id="1.10.10.10">
    <property type="entry name" value="Winged helix-like DNA-binding domain superfamily/Winged helix DNA-binding domain"/>
    <property type="match status" value="1"/>
</dbReference>
<gene>
    <name evidence="6" type="ORF">I2H38_19045</name>
</gene>
<evidence type="ECO:0000313" key="7">
    <source>
        <dbReference type="Proteomes" id="UP000599312"/>
    </source>
</evidence>
<protein>
    <submittedName>
        <fullName evidence="6">SIS domain-containing protein</fullName>
    </submittedName>
</protein>
<keyword evidence="3" id="KW-0804">Transcription</keyword>
<dbReference type="CDD" id="cd05013">
    <property type="entry name" value="SIS_RpiR"/>
    <property type="match status" value="1"/>
</dbReference>
<reference evidence="6" key="1">
    <citation type="submission" date="2020-11" db="EMBL/GenBank/DDBJ databases">
        <authorList>
            <person name="Kim M.K."/>
        </authorList>
    </citation>
    <scope>NUCLEOTIDE SEQUENCE</scope>
    <source>
        <strain evidence="6">BT350</strain>
    </source>
</reference>
<dbReference type="SUPFAM" id="SSF46689">
    <property type="entry name" value="Homeodomain-like"/>
    <property type="match status" value="1"/>
</dbReference>
<comment type="caution">
    <text evidence="6">The sequence shown here is derived from an EMBL/GenBank/DDBJ whole genome shotgun (WGS) entry which is preliminary data.</text>
</comment>
<dbReference type="Pfam" id="PF01418">
    <property type="entry name" value="HTH_6"/>
    <property type="match status" value="1"/>
</dbReference>
<accession>A0A931FSC8</accession>
<dbReference type="InterPro" id="IPR001347">
    <property type="entry name" value="SIS_dom"/>
</dbReference>
<feature type="domain" description="SIS" evidence="5">
    <location>
        <begin position="134"/>
        <end position="273"/>
    </location>
</feature>
<organism evidence="6 7">
    <name type="scientific">Microvirga alba</name>
    <dbReference type="NCBI Taxonomy" id="2791025"/>
    <lineage>
        <taxon>Bacteria</taxon>
        <taxon>Pseudomonadati</taxon>
        <taxon>Pseudomonadota</taxon>
        <taxon>Alphaproteobacteria</taxon>
        <taxon>Hyphomicrobiales</taxon>
        <taxon>Methylobacteriaceae</taxon>
        <taxon>Microvirga</taxon>
    </lineage>
</organism>
<dbReference type="GO" id="GO:0003700">
    <property type="term" value="F:DNA-binding transcription factor activity"/>
    <property type="evidence" value="ECO:0007669"/>
    <property type="project" value="InterPro"/>
</dbReference>
<dbReference type="AlphaFoldDB" id="A0A931FSC8"/>